<dbReference type="GO" id="GO:0046872">
    <property type="term" value="F:metal ion binding"/>
    <property type="evidence" value="ECO:0007669"/>
    <property type="project" value="UniProtKB-KW"/>
</dbReference>
<name>A0A1I3PKW8_9FLAO</name>
<dbReference type="Proteomes" id="UP000243887">
    <property type="component" value="Unassembled WGS sequence"/>
</dbReference>
<keyword evidence="2" id="KW-0479">Metal-binding</keyword>
<evidence type="ECO:0000313" key="7">
    <source>
        <dbReference type="EMBL" id="SFJ21977.1"/>
    </source>
</evidence>
<gene>
    <name evidence="7" type="ORF">SAMN04487893_104166</name>
</gene>
<dbReference type="AlphaFoldDB" id="A0A1I3PKW8"/>
<feature type="transmembrane region" description="Helical" evidence="5">
    <location>
        <begin position="49"/>
        <end position="70"/>
    </location>
</feature>
<evidence type="ECO:0000313" key="8">
    <source>
        <dbReference type="Proteomes" id="UP000243887"/>
    </source>
</evidence>
<organism evidence="7 8">
    <name type="scientific">Myroides guanonis</name>
    <dbReference type="NCBI Taxonomy" id="1150112"/>
    <lineage>
        <taxon>Bacteria</taxon>
        <taxon>Pseudomonadati</taxon>
        <taxon>Bacteroidota</taxon>
        <taxon>Flavobacteriia</taxon>
        <taxon>Flavobacteriales</taxon>
        <taxon>Flavobacteriaceae</taxon>
        <taxon>Myroides</taxon>
    </lineage>
</organism>
<evidence type="ECO:0000256" key="1">
    <source>
        <dbReference type="ARBA" id="ARBA00022714"/>
    </source>
</evidence>
<protein>
    <submittedName>
        <fullName evidence="7">Iron-binding zinc finger CDGSH type</fullName>
    </submittedName>
</protein>
<dbReference type="GO" id="GO:0005737">
    <property type="term" value="C:cytoplasm"/>
    <property type="evidence" value="ECO:0007669"/>
    <property type="project" value="UniProtKB-ARBA"/>
</dbReference>
<dbReference type="GO" id="GO:0051537">
    <property type="term" value="F:2 iron, 2 sulfur cluster binding"/>
    <property type="evidence" value="ECO:0007669"/>
    <property type="project" value="UniProtKB-KW"/>
</dbReference>
<keyword evidence="5" id="KW-0812">Transmembrane</keyword>
<dbReference type="Pfam" id="PF09360">
    <property type="entry name" value="zf-CDGSH"/>
    <property type="match status" value="1"/>
</dbReference>
<evidence type="ECO:0000259" key="6">
    <source>
        <dbReference type="SMART" id="SM00704"/>
    </source>
</evidence>
<dbReference type="SMART" id="SM00704">
    <property type="entry name" value="ZnF_CDGSH"/>
    <property type="match status" value="1"/>
</dbReference>
<evidence type="ECO:0000256" key="2">
    <source>
        <dbReference type="ARBA" id="ARBA00022723"/>
    </source>
</evidence>
<reference evidence="8" key="1">
    <citation type="submission" date="2016-10" db="EMBL/GenBank/DDBJ databases">
        <authorList>
            <person name="Varghese N."/>
            <person name="Submissions S."/>
        </authorList>
    </citation>
    <scope>NUCLEOTIDE SEQUENCE [LARGE SCALE GENOMIC DNA]</scope>
    <source>
        <strain evidence="8">DSM 26542</strain>
    </source>
</reference>
<keyword evidence="5" id="KW-1133">Transmembrane helix</keyword>
<keyword evidence="1" id="KW-0001">2Fe-2S</keyword>
<dbReference type="Gene3D" id="3.40.5.90">
    <property type="entry name" value="CDGSH iron-sulfur domain, mitoNEET-type"/>
    <property type="match status" value="1"/>
</dbReference>
<evidence type="ECO:0000256" key="4">
    <source>
        <dbReference type="ARBA" id="ARBA00023014"/>
    </source>
</evidence>
<keyword evidence="4" id="KW-0411">Iron-sulfur</keyword>
<keyword evidence="5" id="KW-0472">Membrane</keyword>
<feature type="domain" description="Iron-binding zinc finger CDGSH type" evidence="6">
    <location>
        <begin position="132"/>
        <end position="169"/>
    </location>
</feature>
<sequence length="181" mass="20396">MSLKGLEQLFENLDGLWSWEVEEGLCHFSIRDCDKETGDKNVISNQKSVVLPLLCFFASLLLYPLAYLQIHESTNPPLKGTFLNRFTIVKNAYIILSFAFKLITNKDMSKTKLTINDNGSVKIEGDFEIVDKHGNAYGLQERTVLSICRCGLSQNKPFCDGAHKGHFEHNAVAFDLPPKKV</sequence>
<dbReference type="InterPro" id="IPR018967">
    <property type="entry name" value="FeS-contain_CDGSH-typ"/>
</dbReference>
<feature type="transmembrane region" description="Helical" evidence="5">
    <location>
        <begin position="82"/>
        <end position="103"/>
    </location>
</feature>
<keyword evidence="3" id="KW-0408">Iron</keyword>
<dbReference type="STRING" id="1150112.SAMN04487893_104166"/>
<accession>A0A1I3PKW8</accession>
<dbReference type="EMBL" id="FORU01000004">
    <property type="protein sequence ID" value="SFJ21977.1"/>
    <property type="molecule type" value="Genomic_DNA"/>
</dbReference>
<keyword evidence="8" id="KW-1185">Reference proteome</keyword>
<evidence type="ECO:0000256" key="3">
    <source>
        <dbReference type="ARBA" id="ARBA00023004"/>
    </source>
</evidence>
<evidence type="ECO:0000256" key="5">
    <source>
        <dbReference type="SAM" id="Phobius"/>
    </source>
</evidence>
<proteinExistence type="predicted"/>
<dbReference type="InterPro" id="IPR042216">
    <property type="entry name" value="MitoNEET_CISD"/>
</dbReference>